<gene>
    <name evidence="2" type="ORF">ACFQS1_15685</name>
</gene>
<dbReference type="PANTHER" id="PTHR21310:SF15">
    <property type="entry name" value="AMINOGLYCOSIDE PHOSPHOTRANSFERASE DOMAIN-CONTAINING PROTEIN"/>
    <property type="match status" value="1"/>
</dbReference>
<comment type="caution">
    <text evidence="2">The sequence shown here is derived from an EMBL/GenBank/DDBJ whole genome shotgun (WGS) entry which is preliminary data.</text>
</comment>
<evidence type="ECO:0000313" key="2">
    <source>
        <dbReference type="EMBL" id="MFC7275430.1"/>
    </source>
</evidence>
<accession>A0ABW2HSE1</accession>
<dbReference type="Proteomes" id="UP001596548">
    <property type="component" value="Unassembled WGS sequence"/>
</dbReference>
<feature type="domain" description="Aminoglycoside phosphotransferase" evidence="1">
    <location>
        <begin position="31"/>
        <end position="264"/>
    </location>
</feature>
<dbReference type="EMBL" id="JBHTBJ010000009">
    <property type="protein sequence ID" value="MFC7275430.1"/>
    <property type="molecule type" value="Genomic_DNA"/>
</dbReference>
<proteinExistence type="predicted"/>
<evidence type="ECO:0000313" key="3">
    <source>
        <dbReference type="Proteomes" id="UP001596548"/>
    </source>
</evidence>
<dbReference type="Gene3D" id="3.30.200.20">
    <property type="entry name" value="Phosphorylase Kinase, domain 1"/>
    <property type="match status" value="1"/>
</dbReference>
<dbReference type="InterPro" id="IPR011009">
    <property type="entry name" value="Kinase-like_dom_sf"/>
</dbReference>
<dbReference type="PANTHER" id="PTHR21310">
    <property type="entry name" value="AMINOGLYCOSIDE PHOSPHOTRANSFERASE-RELATED-RELATED"/>
    <property type="match status" value="1"/>
</dbReference>
<reference evidence="3" key="1">
    <citation type="journal article" date="2019" name="Int. J. Syst. Evol. Microbiol.">
        <title>The Global Catalogue of Microorganisms (GCM) 10K type strain sequencing project: providing services to taxonomists for standard genome sequencing and annotation.</title>
        <authorList>
            <consortium name="The Broad Institute Genomics Platform"/>
            <consortium name="The Broad Institute Genome Sequencing Center for Infectious Disease"/>
            <person name="Wu L."/>
            <person name="Ma J."/>
        </authorList>
    </citation>
    <scope>NUCLEOTIDE SEQUENCE [LARGE SCALE GENOMIC DNA]</scope>
    <source>
        <strain evidence="3">XZYJT-10</strain>
    </source>
</reference>
<dbReference type="Gene3D" id="3.90.1200.10">
    <property type="match status" value="1"/>
</dbReference>
<dbReference type="InterPro" id="IPR051678">
    <property type="entry name" value="AGP_Transferase"/>
</dbReference>
<name>A0ABW2HSE1_9ACTN</name>
<organism evidence="2 3">
    <name type="scientific">Paractinoplanes rhizophilus</name>
    <dbReference type="NCBI Taxonomy" id="1416877"/>
    <lineage>
        <taxon>Bacteria</taxon>
        <taxon>Bacillati</taxon>
        <taxon>Actinomycetota</taxon>
        <taxon>Actinomycetes</taxon>
        <taxon>Micromonosporales</taxon>
        <taxon>Micromonosporaceae</taxon>
        <taxon>Paractinoplanes</taxon>
    </lineage>
</organism>
<dbReference type="InterPro" id="IPR002575">
    <property type="entry name" value="Aminoglycoside_PTrfase"/>
</dbReference>
<sequence>MVRSPTQHDLSTTDIASIVESALGVGLSGARELSGGTFAAVWRADLTDGREVVVKVGPPAAARLLRYEQGLIPAEAEYFEMISARTPGVPVPSVLAVSPDPAWIITTLLPGTPLAARDSPKAREQLGACVARIHGITGPRFGYTGDRAAGDDWPTAFEAIVDALRADAADWNVPLPPLDGVVARYRDVLAAVTRPALLHFDLWDGNVLAGPDGSLTGLVDGERYLYGDPLLDFVSPALLRRIEDIPGHPFVAGYRPAPFDEPARIRLALYRIHLYVLMIAEGPSRGIPIADGRHDHLTGLLTQELADLP</sequence>
<dbReference type="RefSeq" id="WP_378968518.1">
    <property type="nucleotide sequence ID" value="NZ_JBHTBJ010000009.1"/>
</dbReference>
<keyword evidence="3" id="KW-1185">Reference proteome</keyword>
<evidence type="ECO:0000259" key="1">
    <source>
        <dbReference type="Pfam" id="PF01636"/>
    </source>
</evidence>
<protein>
    <submittedName>
        <fullName evidence="2">Phosphotransferase</fullName>
    </submittedName>
</protein>
<dbReference type="Pfam" id="PF01636">
    <property type="entry name" value="APH"/>
    <property type="match status" value="1"/>
</dbReference>
<dbReference type="SUPFAM" id="SSF56112">
    <property type="entry name" value="Protein kinase-like (PK-like)"/>
    <property type="match status" value="1"/>
</dbReference>